<dbReference type="AlphaFoldDB" id="A0A4R6SLB0"/>
<protein>
    <submittedName>
        <fullName evidence="2">Antibiotic biosynthesis monooxygenase</fullName>
    </submittedName>
</protein>
<evidence type="ECO:0000259" key="1">
    <source>
        <dbReference type="PROSITE" id="PS51725"/>
    </source>
</evidence>
<keyword evidence="3" id="KW-1185">Reference proteome</keyword>
<keyword evidence="2" id="KW-0503">Monooxygenase</keyword>
<evidence type="ECO:0000313" key="3">
    <source>
        <dbReference type="Proteomes" id="UP000295444"/>
    </source>
</evidence>
<gene>
    <name evidence="2" type="ORF">EV186_101952</name>
</gene>
<dbReference type="InterPro" id="IPR011008">
    <property type="entry name" value="Dimeric_a/b-barrel"/>
</dbReference>
<comment type="caution">
    <text evidence="2">The sequence shown here is derived from an EMBL/GenBank/DDBJ whole genome shotgun (WGS) entry which is preliminary data.</text>
</comment>
<dbReference type="RefSeq" id="WP_208115471.1">
    <property type="nucleotide sequence ID" value="NZ_SNXZ01000001.1"/>
</dbReference>
<organism evidence="2 3">
    <name type="scientific">Labedaea rhizosphaerae</name>
    <dbReference type="NCBI Taxonomy" id="598644"/>
    <lineage>
        <taxon>Bacteria</taxon>
        <taxon>Bacillati</taxon>
        <taxon>Actinomycetota</taxon>
        <taxon>Actinomycetes</taxon>
        <taxon>Pseudonocardiales</taxon>
        <taxon>Pseudonocardiaceae</taxon>
        <taxon>Labedaea</taxon>
    </lineage>
</organism>
<dbReference type="Pfam" id="PF03992">
    <property type="entry name" value="ABM"/>
    <property type="match status" value="1"/>
</dbReference>
<dbReference type="PROSITE" id="PS51725">
    <property type="entry name" value="ABM"/>
    <property type="match status" value="1"/>
</dbReference>
<dbReference type="Proteomes" id="UP000295444">
    <property type="component" value="Unassembled WGS sequence"/>
</dbReference>
<sequence length="93" mass="10061">MVIVAGRLYVDDRDGYLAGCSEVVALARQAPGCLDFSVSADLVESDRVNVFERWESREAVEAFRGSGPTSEQLAAIRSASVSEYDVTGERSLT</sequence>
<dbReference type="Gene3D" id="3.30.70.100">
    <property type="match status" value="1"/>
</dbReference>
<reference evidence="2 3" key="1">
    <citation type="submission" date="2019-03" db="EMBL/GenBank/DDBJ databases">
        <title>Genomic Encyclopedia of Type Strains, Phase IV (KMG-IV): sequencing the most valuable type-strain genomes for metagenomic binning, comparative biology and taxonomic classification.</title>
        <authorList>
            <person name="Goeker M."/>
        </authorList>
    </citation>
    <scope>NUCLEOTIDE SEQUENCE [LARGE SCALE GENOMIC DNA]</scope>
    <source>
        <strain evidence="2 3">DSM 45361</strain>
    </source>
</reference>
<dbReference type="InterPro" id="IPR007138">
    <property type="entry name" value="ABM_dom"/>
</dbReference>
<name>A0A4R6SLB0_LABRH</name>
<keyword evidence="2" id="KW-0560">Oxidoreductase</keyword>
<proteinExistence type="predicted"/>
<evidence type="ECO:0000313" key="2">
    <source>
        <dbReference type="EMBL" id="TDQ04988.1"/>
    </source>
</evidence>
<accession>A0A4R6SLB0</accession>
<dbReference type="EMBL" id="SNXZ01000001">
    <property type="protein sequence ID" value="TDQ04988.1"/>
    <property type="molecule type" value="Genomic_DNA"/>
</dbReference>
<feature type="domain" description="ABM" evidence="1">
    <location>
        <begin position="1"/>
        <end position="90"/>
    </location>
</feature>
<dbReference type="GO" id="GO:0004497">
    <property type="term" value="F:monooxygenase activity"/>
    <property type="evidence" value="ECO:0007669"/>
    <property type="project" value="UniProtKB-KW"/>
</dbReference>
<dbReference type="SUPFAM" id="SSF54909">
    <property type="entry name" value="Dimeric alpha+beta barrel"/>
    <property type="match status" value="1"/>
</dbReference>